<dbReference type="InterPro" id="IPR017896">
    <property type="entry name" value="4Fe4S_Fe-S-bd"/>
</dbReference>
<dbReference type="PROSITE" id="PS51379">
    <property type="entry name" value="4FE4S_FER_2"/>
    <property type="match status" value="1"/>
</dbReference>
<evidence type="ECO:0000259" key="9">
    <source>
        <dbReference type="PROSITE" id="PS51379"/>
    </source>
</evidence>
<dbReference type="GO" id="GO:0046872">
    <property type="term" value="F:metal ion binding"/>
    <property type="evidence" value="ECO:0007669"/>
    <property type="project" value="UniProtKB-KW"/>
</dbReference>
<dbReference type="NCBIfam" id="TIGR00276">
    <property type="entry name" value="tRNA epoxyqueuosine(34) reductase QueG"/>
    <property type="match status" value="1"/>
</dbReference>
<evidence type="ECO:0000256" key="5">
    <source>
        <dbReference type="ARBA" id="ARBA00022785"/>
    </source>
</evidence>
<keyword evidence="4" id="KW-0479">Metal-binding</keyword>
<dbReference type="PANTHER" id="PTHR30002">
    <property type="entry name" value="EPOXYQUEUOSINE REDUCTASE"/>
    <property type="match status" value="1"/>
</dbReference>
<dbReference type="KEGG" id="hhw:NCTC503_02228"/>
<keyword evidence="8" id="KW-0411">Iron-sulfur</keyword>
<dbReference type="InterPro" id="IPR013542">
    <property type="entry name" value="QueG_DUF1730"/>
</dbReference>
<dbReference type="Pfam" id="PF08331">
    <property type="entry name" value="QueG_DUF1730"/>
    <property type="match status" value="1"/>
</dbReference>
<keyword evidence="2" id="KW-0963">Cytoplasm</keyword>
<dbReference type="Gene3D" id="3.30.70.20">
    <property type="match status" value="1"/>
</dbReference>
<organism evidence="10 11">
    <name type="scientific">Hathewaya histolytica</name>
    <name type="common">Clostridium histolyticum</name>
    <dbReference type="NCBI Taxonomy" id="1498"/>
    <lineage>
        <taxon>Bacteria</taxon>
        <taxon>Bacillati</taxon>
        <taxon>Bacillota</taxon>
        <taxon>Clostridia</taxon>
        <taxon>Eubacteriales</taxon>
        <taxon>Clostridiaceae</taxon>
        <taxon>Hathewaya</taxon>
    </lineage>
</organism>
<dbReference type="EC" id="1.1.-.-" evidence="10"/>
<dbReference type="RefSeq" id="WP_138210780.1">
    <property type="nucleotide sequence ID" value="NZ_CBCRUQ010000002.1"/>
</dbReference>
<keyword evidence="3" id="KW-0819">tRNA processing</keyword>
<accession>A0A4V6KET7</accession>
<keyword evidence="11" id="KW-1185">Reference proteome</keyword>
<gene>
    <name evidence="10" type="primary">queG</name>
    <name evidence="10" type="ORF">NCTC503_02228</name>
</gene>
<evidence type="ECO:0000313" key="11">
    <source>
        <dbReference type="Proteomes" id="UP000308489"/>
    </source>
</evidence>
<dbReference type="OrthoDB" id="9784571at2"/>
<keyword evidence="5" id="KW-0671">Queuosine biosynthesis</keyword>
<reference evidence="10 11" key="1">
    <citation type="submission" date="2019-05" db="EMBL/GenBank/DDBJ databases">
        <authorList>
            <consortium name="Pathogen Informatics"/>
        </authorList>
    </citation>
    <scope>NUCLEOTIDE SEQUENCE [LARGE SCALE GENOMIC DNA]</scope>
    <source>
        <strain evidence="10 11">NCTC503</strain>
    </source>
</reference>
<keyword evidence="6 10" id="KW-0560">Oxidoreductase</keyword>
<keyword evidence="1" id="KW-0004">4Fe-4S</keyword>
<sequence length="332" mass="38830">MELKDKIKKFCNSLGLNNIGFIECKRFDDLEKFLKYKKEKGILNEFEEEDIEKRIDPKLLMKEGKTIISIAFPYFYEDVKKDLIYFSKYTLGMDYHIIVKEYLNKIGEYIVELGGNYKCFVDNNPLPERYIAMKSGVGFIGKNNCLITEEYGSYIFLGEIITDLYIEEDKPIKNKCGECNKCTKACPTKAILNWDTKNNASGINNNSNVCLSYINQKKQLEDVWIKKIGGRIWGCDTCQDVCPFNQNIKKSNLEAFKPIEYMKKPNLEELSTLDKRTFNEKYKSIACSWRGKNILTRNTFIALKNIKKEIPHIDKFNSPYVEEYYNKIKNLK</sequence>
<keyword evidence="7" id="KW-0408">Iron</keyword>
<dbReference type="GO" id="GO:0008616">
    <property type="term" value="P:tRNA queuosine(34) biosynthetic process"/>
    <property type="evidence" value="ECO:0007669"/>
    <property type="project" value="UniProtKB-KW"/>
</dbReference>
<dbReference type="Pfam" id="PF13484">
    <property type="entry name" value="Fer4_16"/>
    <property type="match status" value="1"/>
</dbReference>
<dbReference type="InterPro" id="IPR004453">
    <property type="entry name" value="QueG"/>
</dbReference>
<dbReference type="PROSITE" id="PS00198">
    <property type="entry name" value="4FE4S_FER_1"/>
    <property type="match status" value="1"/>
</dbReference>
<protein>
    <submittedName>
        <fullName evidence="10">Iron-sulfur cluster-binding protein</fullName>
        <ecNumber evidence="10">1.1.-.-</ecNumber>
    </submittedName>
</protein>
<dbReference type="Proteomes" id="UP000308489">
    <property type="component" value="Chromosome 1"/>
</dbReference>
<evidence type="ECO:0000313" key="10">
    <source>
        <dbReference type="EMBL" id="VTQ93997.1"/>
    </source>
</evidence>
<dbReference type="AlphaFoldDB" id="A0A4V6KET7"/>
<evidence type="ECO:0000256" key="6">
    <source>
        <dbReference type="ARBA" id="ARBA00023002"/>
    </source>
</evidence>
<evidence type="ECO:0000256" key="4">
    <source>
        <dbReference type="ARBA" id="ARBA00022723"/>
    </source>
</evidence>
<evidence type="ECO:0000256" key="7">
    <source>
        <dbReference type="ARBA" id="ARBA00023004"/>
    </source>
</evidence>
<evidence type="ECO:0000256" key="8">
    <source>
        <dbReference type="ARBA" id="ARBA00023014"/>
    </source>
</evidence>
<dbReference type="GO" id="GO:0051539">
    <property type="term" value="F:4 iron, 4 sulfur cluster binding"/>
    <property type="evidence" value="ECO:0007669"/>
    <property type="project" value="UniProtKB-KW"/>
</dbReference>
<dbReference type="EMBL" id="LR590481">
    <property type="protein sequence ID" value="VTQ93997.1"/>
    <property type="molecule type" value="Genomic_DNA"/>
</dbReference>
<feature type="domain" description="4Fe-4S ferredoxin-type" evidence="9">
    <location>
        <begin position="164"/>
        <end position="197"/>
    </location>
</feature>
<dbReference type="PANTHER" id="PTHR30002:SF4">
    <property type="entry name" value="EPOXYQUEUOSINE REDUCTASE"/>
    <property type="match status" value="1"/>
</dbReference>
<dbReference type="GO" id="GO:0052693">
    <property type="term" value="F:epoxyqueuosine reductase activity"/>
    <property type="evidence" value="ECO:0007669"/>
    <property type="project" value="TreeGrafter"/>
</dbReference>
<proteinExistence type="predicted"/>
<evidence type="ECO:0000256" key="1">
    <source>
        <dbReference type="ARBA" id="ARBA00022485"/>
    </source>
</evidence>
<dbReference type="SUPFAM" id="SSF46548">
    <property type="entry name" value="alpha-helical ferredoxin"/>
    <property type="match status" value="1"/>
</dbReference>
<evidence type="ECO:0000256" key="3">
    <source>
        <dbReference type="ARBA" id="ARBA00022694"/>
    </source>
</evidence>
<evidence type="ECO:0000256" key="2">
    <source>
        <dbReference type="ARBA" id="ARBA00022490"/>
    </source>
</evidence>
<dbReference type="InterPro" id="IPR017900">
    <property type="entry name" value="4Fe4S_Fe_S_CS"/>
</dbReference>
<name>A0A4V6KET7_HATHI</name>